<dbReference type="InterPro" id="IPR032675">
    <property type="entry name" value="LRR_dom_sf"/>
</dbReference>
<keyword evidence="2" id="KW-1185">Reference proteome</keyword>
<sequence length="455" mass="53094">MNQVSNSTYQYYQFSVNYYFNLIFTNIIQNKTISSNKMQKQDQIIQETNQKSTHNYPFFCIQFKKGNGEELFNFNLLKESISNYPNQDYQSVLIKIDSIELLSQNNLAEEINKNKSLTKLQLNFLDDFEEVEMTDLGNQLNKCHNLKKLRINIQKNTYKNAYKLLKCYSITQLMINFQSSGYFQKLKINDHHLQSLNNTYVEISKFQNLEELMFYQYGIGLIDTSIDQLGSNLQLSKKLKKLVLGLSSNSLGYQGVSMLGKHISKLIQLEQLELRLENNNISHDSIGVLGKSLFYLTNLQNLSLLLYQNEIDENGINSLMESIQFLKLNHLNISFSNNQIKDDGLNKFNSYIPNFKELKSLHIRINETQISELSLLKLIQQIKICNNIKVLEVYADNQYNDGQLIFQIQNLLQTLTQLNSLDFFMKDEYLKSNKYLQKLICKKLVRLINIPKIVA</sequence>
<dbReference type="Gene3D" id="3.80.10.10">
    <property type="entry name" value="Ribonuclease Inhibitor"/>
    <property type="match status" value="1"/>
</dbReference>
<reference evidence="2" key="1">
    <citation type="journal article" date="2006" name="PLoS Biol.">
        <title>Macronuclear genome sequence of the ciliate Tetrahymena thermophila, a model eukaryote.</title>
        <authorList>
            <person name="Eisen J.A."/>
            <person name="Coyne R.S."/>
            <person name="Wu M."/>
            <person name="Wu D."/>
            <person name="Thiagarajan M."/>
            <person name="Wortman J.R."/>
            <person name="Badger J.H."/>
            <person name="Ren Q."/>
            <person name="Amedeo P."/>
            <person name="Jones K.M."/>
            <person name="Tallon L.J."/>
            <person name="Delcher A.L."/>
            <person name="Salzberg S.L."/>
            <person name="Silva J.C."/>
            <person name="Haas B.J."/>
            <person name="Majoros W.H."/>
            <person name="Farzad M."/>
            <person name="Carlton J.M."/>
            <person name="Smith R.K. Jr."/>
            <person name="Garg J."/>
            <person name="Pearlman R.E."/>
            <person name="Karrer K.M."/>
            <person name="Sun L."/>
            <person name="Manning G."/>
            <person name="Elde N.C."/>
            <person name="Turkewitz A.P."/>
            <person name="Asai D.J."/>
            <person name="Wilkes D.E."/>
            <person name="Wang Y."/>
            <person name="Cai H."/>
            <person name="Collins K."/>
            <person name="Stewart B.A."/>
            <person name="Lee S.R."/>
            <person name="Wilamowska K."/>
            <person name="Weinberg Z."/>
            <person name="Ruzzo W.L."/>
            <person name="Wloga D."/>
            <person name="Gaertig J."/>
            <person name="Frankel J."/>
            <person name="Tsao C.-C."/>
            <person name="Gorovsky M.A."/>
            <person name="Keeling P.J."/>
            <person name="Waller R.F."/>
            <person name="Patron N.J."/>
            <person name="Cherry J.M."/>
            <person name="Stover N.A."/>
            <person name="Krieger C.J."/>
            <person name="del Toro C."/>
            <person name="Ryder H.F."/>
            <person name="Williamson S.C."/>
            <person name="Barbeau R.A."/>
            <person name="Hamilton E.P."/>
            <person name="Orias E."/>
        </authorList>
    </citation>
    <scope>NUCLEOTIDE SEQUENCE [LARGE SCALE GENOMIC DNA]</scope>
    <source>
        <strain evidence="2">SB210</strain>
    </source>
</reference>
<protein>
    <recommendedName>
        <fullName evidence="3">Kinase domain protein</fullName>
    </recommendedName>
</protein>
<accession>W7XEW1</accession>
<dbReference type="RefSeq" id="XP_012651096.1">
    <property type="nucleotide sequence ID" value="XM_012795642.1"/>
</dbReference>
<dbReference type="EMBL" id="GG662845">
    <property type="protein sequence ID" value="EWS76312.1"/>
    <property type="molecule type" value="Genomic_DNA"/>
</dbReference>
<dbReference type="AlphaFoldDB" id="W7XEW1"/>
<proteinExistence type="predicted"/>
<gene>
    <name evidence="1" type="ORF">TTHERM_000008718</name>
</gene>
<dbReference type="Proteomes" id="UP000009168">
    <property type="component" value="Unassembled WGS sequence"/>
</dbReference>
<dbReference type="GeneID" id="24436777"/>
<dbReference type="KEGG" id="tet:TTHERM_000008718"/>
<evidence type="ECO:0000313" key="2">
    <source>
        <dbReference type="Proteomes" id="UP000009168"/>
    </source>
</evidence>
<dbReference type="SUPFAM" id="SSF52047">
    <property type="entry name" value="RNI-like"/>
    <property type="match status" value="1"/>
</dbReference>
<name>W7XEW1_TETTS</name>
<evidence type="ECO:0000313" key="1">
    <source>
        <dbReference type="EMBL" id="EWS76312.1"/>
    </source>
</evidence>
<evidence type="ECO:0008006" key="3">
    <source>
        <dbReference type="Google" id="ProtNLM"/>
    </source>
</evidence>
<organism evidence="1 2">
    <name type="scientific">Tetrahymena thermophila (strain SB210)</name>
    <dbReference type="NCBI Taxonomy" id="312017"/>
    <lineage>
        <taxon>Eukaryota</taxon>
        <taxon>Sar</taxon>
        <taxon>Alveolata</taxon>
        <taxon>Ciliophora</taxon>
        <taxon>Intramacronucleata</taxon>
        <taxon>Oligohymenophorea</taxon>
        <taxon>Hymenostomatida</taxon>
        <taxon>Tetrahymenina</taxon>
        <taxon>Tetrahymenidae</taxon>
        <taxon>Tetrahymena</taxon>
    </lineage>
</organism>
<dbReference type="InParanoid" id="W7XEW1"/>